<keyword evidence="5" id="KW-1185">Reference proteome</keyword>
<feature type="region of interest" description="Disordered" evidence="1">
    <location>
        <begin position="1"/>
        <end position="45"/>
    </location>
</feature>
<sequence length="863" mass="97460">MSTATEGKSRQSMEEQREEEGDWNLTALNMSKPLSGAQKRKKKQELEEKICRIPKITGFLLPTSGSSAQPSACGSSKEHASTCSQEEIPPQSVSEYGSEVNTVDSSEQPMSLETTPVPMEVEKPSFHTVEIQDATAEAVDIPPKSMEKSGFLTDIGLWPNSSTLEMREYWSKNGNSSVRKPLEKLRNEGFPKSFKDGRCCTADMFLRNCPNGDKVERKWLCYSNNTGRIYCFDCKLFSSSTNAFSSDGFSDWKHASERISSHEQSQHHIRAVIDTAKFSKLEGRIDYKMQQQIEELTTYGQNLVKRLLSVIVFLAERGLAFRGDDQTIGSPHNGNYLGILELLSEYDAFLAQHIQTKANKGKGCTSYLSANVCEELIQITGDKILEVVINRIKMAKYYSVSVDSAEDSSHTDQLTVIIRYLEENRPVERFVTFLPSTGHKGEEMADALLAFLNSVGLTIQECRGQSYDNASNMSGHYKGMQARILNMNKYAKYIPCFGHSLNLVGKDAANSCSEAVTFFNFVQALYTFFSGSTRRYKKLKDQLDMRGLSVSMPKKLSDTRWSCRADACQALVHGYDNIMDILFEFATDIEEKSSARFNSSSKTLQSVQLNLNAAVGVLKSLKDFINEQRTKFDAFEEAGKRLTDTEEYIVEHRRLQRRNVRQQPLDYGHSEEAQLTPKEAFYAKAFLPCVDKLLMCLEHRLGAYSEVCDLFGFFINFPAMDSESINIAAEKLSAFYKHDLGTTFGDELIQFQSFISLFLDEKPDDCSIEQFMYNTINDKDVRDTFPNTEIALKIYLTLMISNSSGERSFSKMKLIKNLQRTTMSQSRLTKLSIMSAESDILRGLDFSNITKTFAAQKARRLIV</sequence>
<feature type="domain" description="HAT C-terminal dimerisation" evidence="2">
    <location>
        <begin position="780"/>
        <end position="839"/>
    </location>
</feature>
<dbReference type="InterPro" id="IPR012337">
    <property type="entry name" value="RNaseH-like_sf"/>
</dbReference>
<feature type="region of interest" description="Disordered" evidence="1">
    <location>
        <begin position="61"/>
        <end position="95"/>
    </location>
</feature>
<dbReference type="Pfam" id="PF05699">
    <property type="entry name" value="Dimer_Tnp_hAT"/>
    <property type="match status" value="1"/>
</dbReference>
<evidence type="ECO:0000256" key="1">
    <source>
        <dbReference type="SAM" id="MobiDB-lite"/>
    </source>
</evidence>
<evidence type="ECO:0000313" key="4">
    <source>
        <dbReference type="EMBL" id="CAH2283754.1"/>
    </source>
</evidence>
<name>A0AAD1RYN2_PELCU</name>
<dbReference type="EMBL" id="OW240915">
    <property type="protein sequence ID" value="CAH2283754.1"/>
    <property type="molecule type" value="Genomic_DNA"/>
</dbReference>
<proteinExistence type="predicted"/>
<gene>
    <name evidence="4" type="ORF">PECUL_23A056437</name>
</gene>
<feature type="compositionally biased region" description="Polar residues" evidence="1">
    <location>
        <begin position="63"/>
        <end position="74"/>
    </location>
</feature>
<dbReference type="Proteomes" id="UP001295444">
    <property type="component" value="Chromosome 04"/>
</dbReference>
<dbReference type="InterPro" id="IPR008906">
    <property type="entry name" value="HATC_C_dom"/>
</dbReference>
<dbReference type="GO" id="GO:0046983">
    <property type="term" value="F:protein dimerization activity"/>
    <property type="evidence" value="ECO:0007669"/>
    <property type="project" value="InterPro"/>
</dbReference>
<organism evidence="4 5">
    <name type="scientific">Pelobates cultripes</name>
    <name type="common">Western spadefoot toad</name>
    <dbReference type="NCBI Taxonomy" id="61616"/>
    <lineage>
        <taxon>Eukaryota</taxon>
        <taxon>Metazoa</taxon>
        <taxon>Chordata</taxon>
        <taxon>Craniata</taxon>
        <taxon>Vertebrata</taxon>
        <taxon>Euteleostomi</taxon>
        <taxon>Amphibia</taxon>
        <taxon>Batrachia</taxon>
        <taxon>Anura</taxon>
        <taxon>Pelobatoidea</taxon>
        <taxon>Pelobatidae</taxon>
        <taxon>Pelobates</taxon>
    </lineage>
</organism>
<evidence type="ECO:0000313" key="5">
    <source>
        <dbReference type="Proteomes" id="UP001295444"/>
    </source>
</evidence>
<feature type="compositionally biased region" description="Polar residues" evidence="1">
    <location>
        <begin position="81"/>
        <end position="95"/>
    </location>
</feature>
<dbReference type="AlphaFoldDB" id="A0AAD1RYN2"/>
<dbReference type="SUPFAM" id="SSF53098">
    <property type="entry name" value="Ribonuclease H-like"/>
    <property type="match status" value="1"/>
</dbReference>
<protein>
    <submittedName>
        <fullName evidence="4">Zinc finger MYM-type 1-like</fullName>
    </submittedName>
</protein>
<dbReference type="Pfam" id="PF14291">
    <property type="entry name" value="DUF4371"/>
    <property type="match status" value="1"/>
</dbReference>
<dbReference type="PANTHER" id="PTHR45749">
    <property type="match status" value="1"/>
</dbReference>
<dbReference type="InterPro" id="IPR025398">
    <property type="entry name" value="DUF4371"/>
</dbReference>
<reference evidence="4" key="1">
    <citation type="submission" date="2022-03" db="EMBL/GenBank/DDBJ databases">
        <authorList>
            <person name="Alioto T."/>
            <person name="Alioto T."/>
            <person name="Gomez Garrido J."/>
        </authorList>
    </citation>
    <scope>NUCLEOTIDE SEQUENCE</scope>
</reference>
<feature type="domain" description="DUF4371" evidence="3">
    <location>
        <begin position="243"/>
        <end position="479"/>
    </location>
</feature>
<dbReference type="PANTHER" id="PTHR45749:SF23">
    <property type="entry name" value="ZINC FINGER MYM-TYPE PROTEIN 1-LIKE"/>
    <property type="match status" value="1"/>
</dbReference>
<accession>A0AAD1RYN2</accession>
<evidence type="ECO:0000259" key="3">
    <source>
        <dbReference type="Pfam" id="PF14291"/>
    </source>
</evidence>
<evidence type="ECO:0000259" key="2">
    <source>
        <dbReference type="Pfam" id="PF05699"/>
    </source>
</evidence>